<keyword evidence="4" id="KW-1185">Reference proteome</keyword>
<sequence>MDSVWRELFRQQNSVQPQLPVAPLEPLQQLLQQAPVGWAQARSWQPELVRRLQQLALPGWLIAQLLSDHNDLLYRVAIDEAMGEMQAEGWGPAPVRFCVLVMGSGGRHESLLHPDQDNALILEDYPLERHNEIDAWFRTLAERFTARLDQAGIPYCKGDVMASRPLWRKPISEWKEQMRLWMATRRVKLVQLCNILFDFAPVYGDATLAQQLRDAIHAQIPTAGLFLHEMAELFDESPVALDRFERLQGDGKDAPHPNALNLKRQGLLPLTAALRLLALKKGCPEVSCRTRLAWLDQAGVLQAGQARVLTQVFERLLDRLLQAQLERAEGDGLPDNWIDQAQLDDFEQRQLQWDLKQIRGLQQKAVG</sequence>
<dbReference type="EMBL" id="FNRJ01000016">
    <property type="protein sequence ID" value="SEB08931.1"/>
    <property type="molecule type" value="Genomic_DNA"/>
</dbReference>
<organism evidence="3 4">
    <name type="scientific">Marinobacterium iners DSM 11526</name>
    <dbReference type="NCBI Taxonomy" id="1122198"/>
    <lineage>
        <taxon>Bacteria</taxon>
        <taxon>Pseudomonadati</taxon>
        <taxon>Pseudomonadota</taxon>
        <taxon>Gammaproteobacteria</taxon>
        <taxon>Oceanospirillales</taxon>
        <taxon>Oceanospirillaceae</taxon>
        <taxon>Marinobacterium</taxon>
    </lineage>
</organism>
<dbReference type="InterPro" id="IPR043519">
    <property type="entry name" value="NT_sf"/>
</dbReference>
<dbReference type="InterPro" id="IPR005105">
    <property type="entry name" value="GlnD_Uridyltrans_N"/>
</dbReference>
<dbReference type="Proteomes" id="UP000242469">
    <property type="component" value="Unassembled WGS sequence"/>
</dbReference>
<feature type="domain" description="Protein-PII uridylyltransferase N-terminal" evidence="1">
    <location>
        <begin position="47"/>
        <end position="185"/>
    </location>
</feature>
<dbReference type="CDD" id="cd05401">
    <property type="entry name" value="NT_GlnE_GlnD_like"/>
    <property type="match status" value="1"/>
</dbReference>
<dbReference type="AlphaFoldDB" id="A0A1H4GI11"/>
<name>A0A1H4GI11_9GAMM</name>
<evidence type="ECO:0000259" key="2">
    <source>
        <dbReference type="Pfam" id="PF10335"/>
    </source>
</evidence>
<dbReference type="STRING" id="1122198.SAMN02745729_11669"/>
<dbReference type="SUPFAM" id="SSF81301">
    <property type="entry name" value="Nucleotidyltransferase"/>
    <property type="match status" value="1"/>
</dbReference>
<evidence type="ECO:0000313" key="3">
    <source>
        <dbReference type="EMBL" id="SEB08931.1"/>
    </source>
</evidence>
<protein>
    <submittedName>
        <fullName evidence="3">CBS domain-containing protein</fullName>
    </submittedName>
</protein>
<dbReference type="OrthoDB" id="9808528at2"/>
<dbReference type="InterPro" id="IPR018821">
    <property type="entry name" value="DUF294_put_nucleoTrafse_sb-bd"/>
</dbReference>
<evidence type="ECO:0000259" key="1">
    <source>
        <dbReference type="Pfam" id="PF03445"/>
    </source>
</evidence>
<reference evidence="4" key="1">
    <citation type="submission" date="2016-10" db="EMBL/GenBank/DDBJ databases">
        <authorList>
            <person name="Varghese N."/>
            <person name="Submissions S."/>
        </authorList>
    </citation>
    <scope>NUCLEOTIDE SEQUENCE [LARGE SCALE GENOMIC DNA]</scope>
    <source>
        <strain evidence="4">DSM 11526</strain>
    </source>
</reference>
<accession>A0A1H4GI11</accession>
<dbReference type="RefSeq" id="WP_091827615.1">
    <property type="nucleotide sequence ID" value="NZ_FNRJ01000016.1"/>
</dbReference>
<dbReference type="Pfam" id="PF10335">
    <property type="entry name" value="DUF294_C"/>
    <property type="match status" value="1"/>
</dbReference>
<feature type="domain" description="DUF294" evidence="2">
    <location>
        <begin position="225"/>
        <end position="364"/>
    </location>
</feature>
<dbReference type="GO" id="GO:0008773">
    <property type="term" value="F:[protein-PII] uridylyltransferase activity"/>
    <property type="evidence" value="ECO:0007669"/>
    <property type="project" value="InterPro"/>
</dbReference>
<dbReference type="Pfam" id="PF03445">
    <property type="entry name" value="DUF294"/>
    <property type="match status" value="1"/>
</dbReference>
<evidence type="ECO:0000313" key="4">
    <source>
        <dbReference type="Proteomes" id="UP000242469"/>
    </source>
</evidence>
<gene>
    <name evidence="3" type="ORF">SAMN02745729_11669</name>
</gene>
<proteinExistence type="predicted"/>